<evidence type="ECO:0000313" key="1">
    <source>
        <dbReference type="EMBL" id="KAI3705165.1"/>
    </source>
</evidence>
<dbReference type="EMBL" id="CM042042">
    <property type="protein sequence ID" value="KAI3705165.1"/>
    <property type="molecule type" value="Genomic_DNA"/>
</dbReference>
<protein>
    <submittedName>
        <fullName evidence="1">Uncharacterized protein</fullName>
    </submittedName>
</protein>
<keyword evidence="2" id="KW-1185">Reference proteome</keyword>
<reference evidence="1 2" key="2">
    <citation type="journal article" date="2022" name="Mol. Ecol. Resour.">
        <title>The genomes of chicory, endive, great burdock and yacon provide insights into Asteraceae paleo-polyploidization history and plant inulin production.</title>
        <authorList>
            <person name="Fan W."/>
            <person name="Wang S."/>
            <person name="Wang H."/>
            <person name="Wang A."/>
            <person name="Jiang F."/>
            <person name="Liu H."/>
            <person name="Zhao H."/>
            <person name="Xu D."/>
            <person name="Zhang Y."/>
        </authorList>
    </citation>
    <scope>NUCLEOTIDE SEQUENCE [LARGE SCALE GENOMIC DNA]</scope>
    <source>
        <strain evidence="2">cv. Yunnan</strain>
        <tissue evidence="1">Leaves</tissue>
    </source>
</reference>
<proteinExistence type="predicted"/>
<accession>A0ACB9A6D7</accession>
<name>A0ACB9A6D7_9ASTR</name>
<dbReference type="Proteomes" id="UP001056120">
    <property type="component" value="Linkage Group LG25"/>
</dbReference>
<sequence length="85" mass="9812">MMRSAPSSLIEHYRHRYGPTRIFRGPQESELPRFRNDGSGLFIDVEKPGLDGIISKVCPLMIQFDLERLKIYVVDHSSDPRVLVK</sequence>
<comment type="caution">
    <text evidence="1">The sequence shown here is derived from an EMBL/GenBank/DDBJ whole genome shotgun (WGS) entry which is preliminary data.</text>
</comment>
<reference evidence="2" key="1">
    <citation type="journal article" date="2022" name="Mol. Ecol. Resour.">
        <title>The genomes of chicory, endive, great burdock and yacon provide insights into Asteraceae palaeo-polyploidization history and plant inulin production.</title>
        <authorList>
            <person name="Fan W."/>
            <person name="Wang S."/>
            <person name="Wang H."/>
            <person name="Wang A."/>
            <person name="Jiang F."/>
            <person name="Liu H."/>
            <person name="Zhao H."/>
            <person name="Xu D."/>
            <person name="Zhang Y."/>
        </authorList>
    </citation>
    <scope>NUCLEOTIDE SEQUENCE [LARGE SCALE GENOMIC DNA]</scope>
    <source>
        <strain evidence="2">cv. Yunnan</strain>
    </source>
</reference>
<evidence type="ECO:0000313" key="2">
    <source>
        <dbReference type="Proteomes" id="UP001056120"/>
    </source>
</evidence>
<organism evidence="1 2">
    <name type="scientific">Smallanthus sonchifolius</name>
    <dbReference type="NCBI Taxonomy" id="185202"/>
    <lineage>
        <taxon>Eukaryota</taxon>
        <taxon>Viridiplantae</taxon>
        <taxon>Streptophyta</taxon>
        <taxon>Embryophyta</taxon>
        <taxon>Tracheophyta</taxon>
        <taxon>Spermatophyta</taxon>
        <taxon>Magnoliopsida</taxon>
        <taxon>eudicotyledons</taxon>
        <taxon>Gunneridae</taxon>
        <taxon>Pentapetalae</taxon>
        <taxon>asterids</taxon>
        <taxon>campanulids</taxon>
        <taxon>Asterales</taxon>
        <taxon>Asteraceae</taxon>
        <taxon>Asteroideae</taxon>
        <taxon>Heliantheae alliance</taxon>
        <taxon>Millerieae</taxon>
        <taxon>Smallanthus</taxon>
    </lineage>
</organism>
<gene>
    <name evidence="1" type="ORF">L1987_75398</name>
</gene>